<dbReference type="Proteomes" id="UP000228812">
    <property type="component" value="Unassembled WGS sequence"/>
</dbReference>
<dbReference type="InterPro" id="IPR047859">
    <property type="entry name" value="Ribosomal_bL17_CS"/>
</dbReference>
<dbReference type="Gene3D" id="3.90.1030.10">
    <property type="entry name" value="Ribosomal protein L17"/>
    <property type="match status" value="1"/>
</dbReference>
<dbReference type="GO" id="GO:0003735">
    <property type="term" value="F:structural constituent of ribosome"/>
    <property type="evidence" value="ECO:0007669"/>
    <property type="project" value="InterPro"/>
</dbReference>
<dbReference type="NCBIfam" id="TIGR00059">
    <property type="entry name" value="L17"/>
    <property type="match status" value="1"/>
</dbReference>
<evidence type="ECO:0000313" key="7">
    <source>
        <dbReference type="EMBL" id="PIP29836.1"/>
    </source>
</evidence>
<dbReference type="Pfam" id="PF01196">
    <property type="entry name" value="Ribosomal_L17"/>
    <property type="match status" value="1"/>
</dbReference>
<dbReference type="AlphaFoldDB" id="A0A2G9Z9J3"/>
<reference evidence="7 8" key="1">
    <citation type="submission" date="2017-09" db="EMBL/GenBank/DDBJ databases">
        <title>Depth-based differentiation of microbial function through sediment-hosted aquifers and enrichment of novel symbionts in the deep terrestrial subsurface.</title>
        <authorList>
            <person name="Probst A.J."/>
            <person name="Ladd B."/>
            <person name="Jarett J.K."/>
            <person name="Geller-Mcgrath D.E."/>
            <person name="Sieber C.M."/>
            <person name="Emerson J.B."/>
            <person name="Anantharaman K."/>
            <person name="Thomas B.C."/>
            <person name="Malmstrom R."/>
            <person name="Stieglmeier M."/>
            <person name="Klingl A."/>
            <person name="Woyke T."/>
            <person name="Ryan C.M."/>
            <person name="Banfield J.F."/>
        </authorList>
    </citation>
    <scope>NUCLEOTIDE SEQUENCE [LARGE SCALE GENOMIC DNA]</scope>
    <source>
        <strain evidence="7">CG23_combo_of_CG06-09_8_20_14_all_54_14</strain>
    </source>
</reference>
<evidence type="ECO:0000256" key="3">
    <source>
        <dbReference type="ARBA" id="ARBA00023274"/>
    </source>
</evidence>
<evidence type="ECO:0000256" key="2">
    <source>
        <dbReference type="ARBA" id="ARBA00022980"/>
    </source>
</evidence>
<accession>A0A2G9Z9J3</accession>
<protein>
    <recommendedName>
        <fullName evidence="4 6">50S ribosomal protein L17</fullName>
    </recommendedName>
</protein>
<dbReference type="SUPFAM" id="SSF64263">
    <property type="entry name" value="Prokaryotic ribosomal protein L17"/>
    <property type="match status" value="1"/>
</dbReference>
<dbReference type="InterPro" id="IPR000456">
    <property type="entry name" value="Ribosomal_bL17"/>
</dbReference>
<evidence type="ECO:0000256" key="6">
    <source>
        <dbReference type="RuleBase" id="RU000661"/>
    </source>
</evidence>
<evidence type="ECO:0000256" key="5">
    <source>
        <dbReference type="RuleBase" id="RU000660"/>
    </source>
</evidence>
<name>A0A2G9Z9J3_9BACT</name>
<evidence type="ECO:0000313" key="8">
    <source>
        <dbReference type="Proteomes" id="UP000228812"/>
    </source>
</evidence>
<evidence type="ECO:0000256" key="1">
    <source>
        <dbReference type="ARBA" id="ARBA00008777"/>
    </source>
</evidence>
<keyword evidence="3 5" id="KW-0687">Ribonucleoprotein</keyword>
<dbReference type="PROSITE" id="PS01167">
    <property type="entry name" value="RIBOSOMAL_L17"/>
    <property type="match status" value="1"/>
</dbReference>
<proteinExistence type="inferred from homology"/>
<gene>
    <name evidence="7" type="ORF">COX26_02100</name>
</gene>
<dbReference type="GO" id="GO:0022625">
    <property type="term" value="C:cytosolic large ribosomal subunit"/>
    <property type="evidence" value="ECO:0007669"/>
    <property type="project" value="TreeGrafter"/>
</dbReference>
<sequence length="116" mass="13599">MKHCKRGRKFGLKRGPRKAFLRNLTQSLIRNERILTTEARAKELRGFVERLITHGKKQNLAALRLLMEKLPRVAAYKVYHELAPRYASRRGGYTRILKQTRVRKHDGSKMAVIEFV</sequence>
<comment type="caution">
    <text evidence="7">The sequence shown here is derived from an EMBL/GenBank/DDBJ whole genome shotgun (WGS) entry which is preliminary data.</text>
</comment>
<evidence type="ECO:0000256" key="4">
    <source>
        <dbReference type="ARBA" id="ARBA00035494"/>
    </source>
</evidence>
<dbReference type="PANTHER" id="PTHR14413">
    <property type="entry name" value="RIBOSOMAL PROTEIN L17"/>
    <property type="match status" value="1"/>
</dbReference>
<dbReference type="PANTHER" id="PTHR14413:SF16">
    <property type="entry name" value="LARGE RIBOSOMAL SUBUNIT PROTEIN BL17M"/>
    <property type="match status" value="1"/>
</dbReference>
<dbReference type="GO" id="GO:0006412">
    <property type="term" value="P:translation"/>
    <property type="evidence" value="ECO:0007669"/>
    <property type="project" value="InterPro"/>
</dbReference>
<dbReference type="InterPro" id="IPR036373">
    <property type="entry name" value="Ribosomal_bL17_sf"/>
</dbReference>
<keyword evidence="2 5" id="KW-0689">Ribosomal protein</keyword>
<dbReference type="EMBL" id="PCRZ01000034">
    <property type="protein sequence ID" value="PIP29836.1"/>
    <property type="molecule type" value="Genomic_DNA"/>
</dbReference>
<comment type="similarity">
    <text evidence="1 5">Belongs to the bacterial ribosomal protein bL17 family.</text>
</comment>
<organism evidence="7 8">
    <name type="scientific">Candidatus Jorgensenbacteria bacterium CG23_combo_of_CG06-09_8_20_14_all_54_14</name>
    <dbReference type="NCBI Taxonomy" id="1974595"/>
    <lineage>
        <taxon>Bacteria</taxon>
        <taxon>Candidatus Joergenseniibacteriota</taxon>
    </lineage>
</organism>